<comment type="caution">
    <text evidence="7">Lacks conserved residue(s) required for the propagation of feature annotation.</text>
</comment>
<feature type="binding site" evidence="7">
    <location>
        <position position="189"/>
    </location>
    <ligand>
        <name>3-phosphoshikimate</name>
        <dbReference type="ChEBI" id="CHEBI:145989"/>
    </ligand>
</feature>
<comment type="catalytic activity">
    <reaction evidence="6">
        <text>3-phosphoshikimate + phosphoenolpyruvate = 5-O-(1-carboxyvinyl)-3-phosphoshikimate + phosphate</text>
        <dbReference type="Rhea" id="RHEA:21256"/>
        <dbReference type="ChEBI" id="CHEBI:43474"/>
        <dbReference type="ChEBI" id="CHEBI:57701"/>
        <dbReference type="ChEBI" id="CHEBI:58702"/>
        <dbReference type="ChEBI" id="CHEBI:145989"/>
        <dbReference type="EC" id="2.5.1.19"/>
    </reaction>
    <physiologicalReaction direction="left-to-right" evidence="6">
        <dbReference type="Rhea" id="RHEA:21257"/>
    </physiologicalReaction>
</comment>
<evidence type="ECO:0000256" key="4">
    <source>
        <dbReference type="ARBA" id="ARBA00022679"/>
    </source>
</evidence>
<dbReference type="SUPFAM" id="SSF55205">
    <property type="entry name" value="EPT/RTPC-like"/>
    <property type="match status" value="1"/>
</dbReference>
<feature type="binding site" evidence="7">
    <location>
        <position position="364"/>
    </location>
    <ligand>
        <name>phosphoenolpyruvate</name>
        <dbReference type="ChEBI" id="CHEBI:58702"/>
    </ligand>
</feature>
<dbReference type="InterPro" id="IPR036968">
    <property type="entry name" value="Enolpyruvate_Tfrase_sf"/>
</dbReference>
<comment type="pathway">
    <text evidence="1 7">Metabolic intermediate biosynthesis; chorismate biosynthesis; chorismate from D-erythrose 4-phosphate and phosphoenolpyruvate: step 6/7.</text>
</comment>
<dbReference type="PANTHER" id="PTHR21090">
    <property type="entry name" value="AROM/DEHYDROQUINATE SYNTHASE"/>
    <property type="match status" value="1"/>
</dbReference>
<comment type="subunit">
    <text evidence="7">Monomer.</text>
</comment>
<dbReference type="PROSITE" id="PS00885">
    <property type="entry name" value="EPSP_SYNTHASE_2"/>
    <property type="match status" value="1"/>
</dbReference>
<keyword evidence="3 7" id="KW-0028">Amino-acid biosynthesis</keyword>
<evidence type="ECO:0000256" key="6">
    <source>
        <dbReference type="ARBA" id="ARBA00044633"/>
    </source>
</evidence>
<evidence type="ECO:0000259" key="8">
    <source>
        <dbReference type="Pfam" id="PF00275"/>
    </source>
</evidence>
<keyword evidence="7" id="KW-0963">Cytoplasm</keyword>
<feature type="binding site" evidence="7">
    <location>
        <position position="360"/>
    </location>
    <ligand>
        <name>3-phosphoshikimate</name>
        <dbReference type="ChEBI" id="CHEBI:145989"/>
    </ligand>
</feature>
<feature type="binding site" evidence="7">
    <location>
        <position position="333"/>
    </location>
    <ligand>
        <name>3-phosphoshikimate</name>
        <dbReference type="ChEBI" id="CHEBI:145989"/>
    </ligand>
</feature>
<feature type="binding site" evidence="7">
    <location>
        <position position="42"/>
    </location>
    <ligand>
        <name>3-phosphoshikimate</name>
        <dbReference type="ChEBI" id="CHEBI:145989"/>
    </ligand>
</feature>
<dbReference type="CDD" id="cd01556">
    <property type="entry name" value="EPSP_synthase"/>
    <property type="match status" value="1"/>
</dbReference>
<dbReference type="PIRSF" id="PIRSF000505">
    <property type="entry name" value="EPSPS"/>
    <property type="match status" value="1"/>
</dbReference>
<feature type="binding site" evidence="7">
    <location>
        <position position="405"/>
    </location>
    <ligand>
        <name>phosphoenolpyruvate</name>
        <dbReference type="ChEBI" id="CHEBI:58702"/>
    </ligand>
</feature>
<comment type="similarity">
    <text evidence="2 7">Belongs to the EPSP synthase family.</text>
</comment>
<dbReference type="EC" id="2.5.1.19" evidence="7"/>
<organism evidence="9 10">
    <name type="scientific">Paenibacillus allorhizoplanae</name>
    <dbReference type="NCBI Taxonomy" id="2905648"/>
    <lineage>
        <taxon>Bacteria</taxon>
        <taxon>Bacillati</taxon>
        <taxon>Bacillota</taxon>
        <taxon>Bacilli</taxon>
        <taxon>Bacillales</taxon>
        <taxon>Paenibacillaceae</taxon>
        <taxon>Paenibacillus</taxon>
    </lineage>
</organism>
<proteinExistence type="inferred from homology"/>
<dbReference type="Proteomes" id="UP000838821">
    <property type="component" value="Unassembled WGS sequence"/>
</dbReference>
<comment type="function">
    <text evidence="7">Catalyzes the transfer of the enolpyruvyl moiety of phosphoenolpyruvate (PEP) to the 5-hydroxyl of shikimate-3-phosphate (S3P) to produce enolpyruvyl shikimate-3-phosphate and inorganic phosphate.</text>
</comment>
<feature type="binding site" evidence="7">
    <location>
        <position position="47"/>
    </location>
    <ligand>
        <name>3-phosphoshikimate</name>
        <dbReference type="ChEBI" id="CHEBI:145989"/>
    </ligand>
</feature>
<feature type="binding site" evidence="7">
    <location>
        <position position="113"/>
    </location>
    <ligand>
        <name>phosphoenolpyruvate</name>
        <dbReference type="ChEBI" id="CHEBI:58702"/>
    </ligand>
</feature>
<evidence type="ECO:0000313" key="10">
    <source>
        <dbReference type="Proteomes" id="UP000838821"/>
    </source>
</evidence>
<feature type="active site" description="Proton acceptor" evidence="7">
    <location>
        <position position="333"/>
    </location>
</feature>
<protein>
    <recommendedName>
        <fullName evidence="7">3-phosphoshikimate 1-carboxyvinyltransferase</fullName>
        <ecNumber evidence="7">2.5.1.19</ecNumber>
    </recommendedName>
    <alternativeName>
        <fullName evidence="7">5-enolpyruvylshikimate-3-phosphate synthase</fullName>
        <shortName evidence="7">EPSP synthase</shortName>
        <shortName evidence="7">EPSPS</shortName>
    </alternativeName>
</protein>
<evidence type="ECO:0000256" key="1">
    <source>
        <dbReference type="ARBA" id="ARBA00004811"/>
    </source>
</evidence>
<evidence type="ECO:0000256" key="2">
    <source>
        <dbReference type="ARBA" id="ARBA00009948"/>
    </source>
</evidence>
<dbReference type="RefSeq" id="WP_236287348.1">
    <property type="nucleotide sequence ID" value="NZ_CAKMMW010000005.1"/>
</dbReference>
<dbReference type="Gene3D" id="3.65.10.10">
    <property type="entry name" value="Enolpyruvate transferase domain"/>
    <property type="match status" value="2"/>
</dbReference>
<name>A0ABM9C6U4_9BACL</name>
<accession>A0ABM9C6U4</accession>
<evidence type="ECO:0000313" key="9">
    <source>
        <dbReference type="EMBL" id="CAH1203793.1"/>
    </source>
</evidence>
<dbReference type="InterPro" id="IPR001986">
    <property type="entry name" value="Enolpyruvate_Tfrase_dom"/>
</dbReference>
<feature type="binding site" evidence="7">
    <location>
        <position position="189"/>
    </location>
    <ligand>
        <name>phosphoenolpyruvate</name>
        <dbReference type="ChEBI" id="CHEBI:58702"/>
    </ligand>
</feature>
<dbReference type="Pfam" id="PF00275">
    <property type="entry name" value="EPSP_synthase"/>
    <property type="match status" value="1"/>
</dbReference>
<comment type="subcellular location">
    <subcellularLocation>
        <location evidence="7">Cytoplasm</location>
    </subcellularLocation>
</comment>
<feature type="binding site" evidence="7">
    <location>
        <position position="43"/>
    </location>
    <ligand>
        <name>3-phosphoshikimate</name>
        <dbReference type="ChEBI" id="CHEBI:145989"/>
    </ligand>
</feature>
<dbReference type="InterPro" id="IPR023193">
    <property type="entry name" value="EPSP_synthase_CS"/>
</dbReference>
<sequence>MAMHQPDWEARSPWTTNKGISEVRISPPKSIVSGTIRVPGSKSLTNRALLIAALAEGKSQLNGILKSDDSYWCIQALIKLGVSVDIDGETAYVDGCGGNWPNSSGELYMGAAGTVARFLPAALAIGRGKWTIKGSKRLSERPLAPLISALSAQGASFNYLEAEHRLPYELDVAGLKGGIVKLPGSMSSQFISGVLLAAPYTQAPLIIQIEGEIVQRDYVQLTLDMMSAFGITPQVSEDGQSIKVPSGTYQAQTLQLEPDVSTCCYFWALAALTSGCVRIDGIDARKTSQPDIEMLDVLERMGCMVQRGENFVEVQGTQQLKGGFTLSMKKWSDQTLTIAALAPFTDGPITLTDAAHIRHHECDRIAAICSELSKLGIRVEEHQDGLTIYPGEPLPVLVDSHDDHRMAMALSLIGLRVENIRITDPGCVSKTCPGFFEQLSTLGVEVIY</sequence>
<evidence type="ECO:0000256" key="3">
    <source>
        <dbReference type="ARBA" id="ARBA00022605"/>
    </source>
</evidence>
<dbReference type="EMBL" id="CAKMMW010000005">
    <property type="protein sequence ID" value="CAH1203793.1"/>
    <property type="molecule type" value="Genomic_DNA"/>
</dbReference>
<dbReference type="NCBIfam" id="TIGR01356">
    <property type="entry name" value="aroA"/>
    <property type="match status" value="1"/>
</dbReference>
<dbReference type="PANTHER" id="PTHR21090:SF5">
    <property type="entry name" value="PENTAFUNCTIONAL AROM POLYPEPTIDE"/>
    <property type="match status" value="1"/>
</dbReference>
<feature type="binding site" evidence="7">
    <location>
        <position position="141"/>
    </location>
    <ligand>
        <name>phosphoenolpyruvate</name>
        <dbReference type="ChEBI" id="CHEBI:58702"/>
    </ligand>
</feature>
<gene>
    <name evidence="9" type="primary">aroA_1</name>
    <name evidence="7" type="synonym">aroA</name>
    <name evidence="9" type="ORF">PAECIP111891_02428</name>
</gene>
<feature type="binding site" evidence="7">
    <location>
        <position position="42"/>
    </location>
    <ligand>
        <name>phosphoenolpyruvate</name>
        <dbReference type="ChEBI" id="CHEBI:58702"/>
    </ligand>
</feature>
<keyword evidence="10" id="KW-1185">Reference proteome</keyword>
<evidence type="ECO:0000256" key="7">
    <source>
        <dbReference type="HAMAP-Rule" id="MF_00210"/>
    </source>
</evidence>
<evidence type="ECO:0000256" key="5">
    <source>
        <dbReference type="ARBA" id="ARBA00023141"/>
    </source>
</evidence>
<dbReference type="HAMAP" id="MF_00210">
    <property type="entry name" value="EPSP_synth"/>
    <property type="match status" value="1"/>
</dbReference>
<keyword evidence="4 7" id="KW-0808">Transferase</keyword>
<dbReference type="GO" id="GO:0003866">
    <property type="term" value="F:3-phosphoshikimate 1-carboxyvinyltransferase activity"/>
    <property type="evidence" value="ECO:0007669"/>
    <property type="project" value="UniProtKB-EC"/>
</dbReference>
<feature type="binding site" evidence="7">
    <location>
        <position position="188"/>
    </location>
    <ligand>
        <name>3-phosphoshikimate</name>
        <dbReference type="ChEBI" id="CHEBI:145989"/>
    </ligand>
</feature>
<feature type="binding site" evidence="7">
    <location>
        <position position="430"/>
    </location>
    <ligand>
        <name>phosphoenolpyruvate</name>
        <dbReference type="ChEBI" id="CHEBI:58702"/>
    </ligand>
</feature>
<feature type="domain" description="Enolpyruvate transferase" evidence="8">
    <location>
        <begin position="30"/>
        <end position="439"/>
    </location>
</feature>
<dbReference type="InterPro" id="IPR013792">
    <property type="entry name" value="RNA3'P_cycl/enolpyr_Trfase_a/b"/>
</dbReference>
<keyword evidence="5 7" id="KW-0057">Aromatic amino acid biosynthesis</keyword>
<feature type="binding site" evidence="7">
    <location>
        <position position="187"/>
    </location>
    <ligand>
        <name>3-phosphoshikimate</name>
        <dbReference type="ChEBI" id="CHEBI:145989"/>
    </ligand>
</feature>
<dbReference type="InterPro" id="IPR006264">
    <property type="entry name" value="EPSP_synthase"/>
</dbReference>
<reference evidence="9" key="1">
    <citation type="submission" date="2022-01" db="EMBL/GenBank/DDBJ databases">
        <authorList>
            <person name="Criscuolo A."/>
        </authorList>
    </citation>
    <scope>NUCLEOTIDE SEQUENCE</scope>
    <source>
        <strain evidence="9">CIP111891</strain>
    </source>
</reference>
<comment type="caution">
    <text evidence="9">The sequence shown here is derived from an EMBL/GenBank/DDBJ whole genome shotgun (WGS) entry which is preliminary data.</text>
</comment>